<dbReference type="EMBL" id="FJUX01000100">
    <property type="protein sequence ID" value="CZT07957.1"/>
    <property type="molecule type" value="Genomic_DNA"/>
</dbReference>
<dbReference type="Proteomes" id="UP000178912">
    <property type="component" value="Unassembled WGS sequence"/>
</dbReference>
<proteinExistence type="predicted"/>
<protein>
    <submittedName>
        <fullName evidence="1">Uncharacterized protein</fullName>
    </submittedName>
</protein>
<organism evidence="1 2">
    <name type="scientific">Rhynchosporium agropyri</name>
    <dbReference type="NCBI Taxonomy" id="914238"/>
    <lineage>
        <taxon>Eukaryota</taxon>
        <taxon>Fungi</taxon>
        <taxon>Dikarya</taxon>
        <taxon>Ascomycota</taxon>
        <taxon>Pezizomycotina</taxon>
        <taxon>Leotiomycetes</taxon>
        <taxon>Helotiales</taxon>
        <taxon>Ploettnerulaceae</taxon>
        <taxon>Rhynchosporium</taxon>
    </lineage>
</organism>
<evidence type="ECO:0000313" key="1">
    <source>
        <dbReference type="EMBL" id="CZT07957.1"/>
    </source>
</evidence>
<name>A0A1E1LBW5_9HELO</name>
<evidence type="ECO:0000313" key="2">
    <source>
        <dbReference type="Proteomes" id="UP000178912"/>
    </source>
</evidence>
<gene>
    <name evidence="1" type="ORF">RAG0_13218</name>
</gene>
<dbReference type="AlphaFoldDB" id="A0A1E1LBW5"/>
<accession>A0A1E1LBW5</accession>
<keyword evidence="2" id="KW-1185">Reference proteome</keyword>
<reference evidence="2" key="1">
    <citation type="submission" date="2016-03" db="EMBL/GenBank/DDBJ databases">
        <authorList>
            <person name="Guldener U."/>
        </authorList>
    </citation>
    <scope>NUCLEOTIDE SEQUENCE [LARGE SCALE GENOMIC DNA]</scope>
    <source>
        <strain evidence="2">04CH-RAC-A.6.1</strain>
    </source>
</reference>
<sequence>MLVRDIYVALLNRLYRISNSITYIIICGSEEESIIDSGRGGGVDWLAIASASTIAGTGTSTSTIASTVAGTVASTIAITESIVGSVDLVAVLLVLIFRVILASYTSAEDSRIKSFKKT</sequence>